<organism evidence="1 2">
    <name type="scientific">Sulfobacillus thermosulfidooxidans</name>
    <dbReference type="NCBI Taxonomy" id="28034"/>
    <lineage>
        <taxon>Bacteria</taxon>
        <taxon>Bacillati</taxon>
        <taxon>Bacillota</taxon>
        <taxon>Clostridia</taxon>
        <taxon>Eubacteriales</taxon>
        <taxon>Clostridiales Family XVII. Incertae Sedis</taxon>
        <taxon>Sulfobacillus</taxon>
    </lineage>
</organism>
<evidence type="ECO:0000313" key="1">
    <source>
        <dbReference type="EMBL" id="PSR21012.1"/>
    </source>
</evidence>
<comment type="caution">
    <text evidence="1">The sequence shown here is derived from an EMBL/GenBank/DDBJ whole genome shotgun (WGS) entry which is preliminary data.</text>
</comment>
<evidence type="ECO:0000313" key="2">
    <source>
        <dbReference type="Proteomes" id="UP000242705"/>
    </source>
</evidence>
<name>A0A2T2WFJ4_SULTH</name>
<sequence>MITLSDVYAHYLDELAFLARHATHCPLGPADPDQPAHGWAYTLATDLEGQLSTLIKADAVQFHRVLTLWHPVSRRRFTWHVFWDTVTGWHDSWTIMDGDQRTWLPYPDDLWSQWAVEGLPPCISIA</sequence>
<proteinExistence type="predicted"/>
<dbReference type="AlphaFoldDB" id="A0A2T2WFJ4"/>
<dbReference type="EMBL" id="PXYX01000123">
    <property type="protein sequence ID" value="PSR21012.1"/>
    <property type="molecule type" value="Genomic_DNA"/>
</dbReference>
<gene>
    <name evidence="1" type="ORF">C7B47_17570</name>
</gene>
<protein>
    <submittedName>
        <fullName evidence="1">Uncharacterized protein</fullName>
    </submittedName>
</protein>
<reference evidence="1 2" key="1">
    <citation type="journal article" date="2014" name="BMC Genomics">
        <title>Comparison of environmental and isolate Sulfobacillus genomes reveals diverse carbon, sulfur, nitrogen, and hydrogen metabolisms.</title>
        <authorList>
            <person name="Justice N.B."/>
            <person name="Norman A."/>
            <person name="Brown C.T."/>
            <person name="Singh A."/>
            <person name="Thomas B.C."/>
            <person name="Banfield J.F."/>
        </authorList>
    </citation>
    <scope>NUCLEOTIDE SEQUENCE [LARGE SCALE GENOMIC DNA]</scope>
    <source>
        <strain evidence="1">AMDSBA5</strain>
    </source>
</reference>
<dbReference type="Proteomes" id="UP000242705">
    <property type="component" value="Unassembled WGS sequence"/>
</dbReference>
<accession>A0A2T2WFJ4</accession>